<sequence length="345" mass="36898">MNFDTPTTSSAGQLTLLGLRGIGSVSAQRLAQVGPTLRHVLEALPNVIARHVPTQARAILRDKAAWESAYSRAIATLEKASAQGVSILSFAEPEYPLYLKAIPDRPSVLYVKGTLAPDHRSIACIGTREPSTFGVEVAKRITALLAARGWSIVSGLALGVDALAHQAALDAAGHTVAVMASGLDAVYPKKNAHLAEDILSRGGAWVSEQPFGAPAVSRNLVQRDRLQSGMSIGIIVMQTDVVGGSMHTVRFALTQGRHVWAPLPPEGVHRQEPKSQGILALTQRTGRELSQLVGAEPEYAELLEGRFATRPVAAPIMGKQDYDIFLSELERAADHMKSTMLQTGE</sequence>
<name>A0A250IYF7_9BACT</name>
<evidence type="ECO:0000313" key="3">
    <source>
        <dbReference type="EMBL" id="ATB36262.1"/>
    </source>
</evidence>
<evidence type="ECO:0000259" key="2">
    <source>
        <dbReference type="Pfam" id="PF02481"/>
    </source>
</evidence>
<comment type="similarity">
    <text evidence="1">Belongs to the DprA/Smf family.</text>
</comment>
<gene>
    <name evidence="3" type="ORF">CYFUS_001676</name>
</gene>
<dbReference type="EMBL" id="CP022098">
    <property type="protein sequence ID" value="ATB36262.1"/>
    <property type="molecule type" value="Genomic_DNA"/>
</dbReference>
<reference evidence="3 4" key="1">
    <citation type="submission" date="2017-06" db="EMBL/GenBank/DDBJ databases">
        <title>Sequencing and comparative analysis of myxobacterial genomes.</title>
        <authorList>
            <person name="Rupp O."/>
            <person name="Goesmann A."/>
            <person name="Sogaard-Andersen L."/>
        </authorList>
    </citation>
    <scope>NUCLEOTIDE SEQUENCE [LARGE SCALE GENOMIC DNA]</scope>
    <source>
        <strain evidence="3 4">DSM 52655</strain>
    </source>
</reference>
<dbReference type="InterPro" id="IPR003488">
    <property type="entry name" value="DprA"/>
</dbReference>
<protein>
    <submittedName>
        <fullName evidence="3">DNA processing protein DprA</fullName>
    </submittedName>
</protein>
<accession>A0A250IYF7</accession>
<evidence type="ECO:0000256" key="1">
    <source>
        <dbReference type="ARBA" id="ARBA00006525"/>
    </source>
</evidence>
<dbReference type="SUPFAM" id="SSF102405">
    <property type="entry name" value="MCP/YpsA-like"/>
    <property type="match status" value="1"/>
</dbReference>
<dbReference type="GO" id="GO:0009294">
    <property type="term" value="P:DNA-mediated transformation"/>
    <property type="evidence" value="ECO:0007669"/>
    <property type="project" value="InterPro"/>
</dbReference>
<dbReference type="Pfam" id="PF02481">
    <property type="entry name" value="DNA_processg_A"/>
    <property type="match status" value="1"/>
</dbReference>
<proteinExistence type="inferred from homology"/>
<dbReference type="Proteomes" id="UP000217257">
    <property type="component" value="Chromosome"/>
</dbReference>
<dbReference type="PANTHER" id="PTHR43022:SF1">
    <property type="entry name" value="PROTEIN SMF"/>
    <property type="match status" value="1"/>
</dbReference>
<organism evidence="3 4">
    <name type="scientific">Cystobacter fuscus</name>
    <dbReference type="NCBI Taxonomy" id="43"/>
    <lineage>
        <taxon>Bacteria</taxon>
        <taxon>Pseudomonadati</taxon>
        <taxon>Myxococcota</taxon>
        <taxon>Myxococcia</taxon>
        <taxon>Myxococcales</taxon>
        <taxon>Cystobacterineae</taxon>
        <taxon>Archangiaceae</taxon>
        <taxon>Cystobacter</taxon>
    </lineage>
</organism>
<dbReference type="Gene3D" id="3.40.50.450">
    <property type="match status" value="1"/>
</dbReference>
<dbReference type="KEGG" id="cfus:CYFUS_001676"/>
<dbReference type="RefSeq" id="WP_095984763.1">
    <property type="nucleotide sequence ID" value="NZ_CP022098.1"/>
</dbReference>
<dbReference type="AlphaFoldDB" id="A0A250IYF7"/>
<dbReference type="PANTHER" id="PTHR43022">
    <property type="entry name" value="PROTEIN SMF"/>
    <property type="match status" value="1"/>
</dbReference>
<dbReference type="InterPro" id="IPR057666">
    <property type="entry name" value="DrpA_SLOG"/>
</dbReference>
<evidence type="ECO:0000313" key="4">
    <source>
        <dbReference type="Proteomes" id="UP000217257"/>
    </source>
</evidence>
<feature type="domain" description="Smf/DprA SLOG" evidence="2">
    <location>
        <begin position="87"/>
        <end position="281"/>
    </location>
</feature>